<gene>
    <name evidence="9" type="ORF">CPELLU_LOCUS1364</name>
</gene>
<sequence>MTSRVLIYGGSGGLGSALVSFFKNKKWVVTSVGTRQNSDATHNIIISVDDSLEIQGEKVLKQSNEQLKADNAEKYDAILCVAGGFVMGNLLDKEFLKKSDLMIRKSLYSSLVASQLAAHHLKEDGFLMLTGTAGLQGTPGFIGYGVAKAGTQQLVKSLSAEGSGLPKRTRVVALLPSTIDTVSNRNDMPRADFSNFIPLEILTQRLFDWTTGVVPIDNGKSVEVIAKNGKTTFNEI</sequence>
<dbReference type="FunFam" id="3.40.50.720:FF:000157">
    <property type="entry name" value="Quinoid dihydropteridine reductase"/>
    <property type="match status" value="1"/>
</dbReference>
<comment type="similarity">
    <text evidence="1">Belongs to the short-chain dehydrogenases/reductases (SDR) family.</text>
</comment>
<keyword evidence="5" id="KW-0783">Tetrahydrobiopterin biosynthesis</keyword>
<evidence type="ECO:0000313" key="9">
    <source>
        <dbReference type="EMBL" id="CAG8477433.1"/>
    </source>
</evidence>
<dbReference type="EC" id="1.5.1.34" evidence="6"/>
<keyword evidence="4" id="KW-0560">Oxidoreductase</keyword>
<dbReference type="SUPFAM" id="SSF51735">
    <property type="entry name" value="NAD(P)-binding Rossmann-fold domains"/>
    <property type="match status" value="1"/>
</dbReference>
<name>A0A9N8ZAW3_9GLOM</name>
<evidence type="ECO:0000256" key="4">
    <source>
        <dbReference type="ARBA" id="ARBA00023002"/>
    </source>
</evidence>
<evidence type="ECO:0000256" key="1">
    <source>
        <dbReference type="ARBA" id="ARBA00006484"/>
    </source>
</evidence>
<dbReference type="AlphaFoldDB" id="A0A9N8ZAW3"/>
<comment type="subunit">
    <text evidence="2">Homodimer.</text>
</comment>
<organism evidence="9 10">
    <name type="scientific">Cetraspora pellucida</name>
    <dbReference type="NCBI Taxonomy" id="1433469"/>
    <lineage>
        <taxon>Eukaryota</taxon>
        <taxon>Fungi</taxon>
        <taxon>Fungi incertae sedis</taxon>
        <taxon>Mucoromycota</taxon>
        <taxon>Glomeromycotina</taxon>
        <taxon>Glomeromycetes</taxon>
        <taxon>Diversisporales</taxon>
        <taxon>Gigasporaceae</taxon>
        <taxon>Cetraspora</taxon>
    </lineage>
</organism>
<evidence type="ECO:0000256" key="6">
    <source>
        <dbReference type="ARBA" id="ARBA00039153"/>
    </source>
</evidence>
<dbReference type="InterPro" id="IPR036291">
    <property type="entry name" value="NAD(P)-bd_dom_sf"/>
</dbReference>
<evidence type="ECO:0000256" key="7">
    <source>
        <dbReference type="ARBA" id="ARBA00039520"/>
    </source>
</evidence>
<evidence type="ECO:0000313" key="10">
    <source>
        <dbReference type="Proteomes" id="UP000789759"/>
    </source>
</evidence>
<evidence type="ECO:0000256" key="2">
    <source>
        <dbReference type="ARBA" id="ARBA00011738"/>
    </source>
</evidence>
<dbReference type="GO" id="GO:0004155">
    <property type="term" value="F:6,7-dihydropteridine reductase activity"/>
    <property type="evidence" value="ECO:0007669"/>
    <property type="project" value="UniProtKB-EC"/>
</dbReference>
<dbReference type="GO" id="GO:0006559">
    <property type="term" value="P:L-phenylalanine catabolic process"/>
    <property type="evidence" value="ECO:0007669"/>
    <property type="project" value="TreeGrafter"/>
</dbReference>
<protein>
    <recommendedName>
        <fullName evidence="7">Dihydropteridine reductase</fullName>
        <ecNumber evidence="6">1.5.1.34</ecNumber>
    </recommendedName>
    <alternativeName>
        <fullName evidence="8">Quinoid dihydropteridine reductase</fullName>
    </alternativeName>
</protein>
<dbReference type="GO" id="GO:0006729">
    <property type="term" value="P:tetrahydrobiopterin biosynthetic process"/>
    <property type="evidence" value="ECO:0007669"/>
    <property type="project" value="UniProtKB-KW"/>
</dbReference>
<keyword evidence="10" id="KW-1185">Reference proteome</keyword>
<dbReference type="GO" id="GO:0070402">
    <property type="term" value="F:NADPH binding"/>
    <property type="evidence" value="ECO:0007669"/>
    <property type="project" value="TreeGrafter"/>
</dbReference>
<dbReference type="Gene3D" id="3.40.50.720">
    <property type="entry name" value="NAD(P)-binding Rossmann-like Domain"/>
    <property type="match status" value="1"/>
</dbReference>
<keyword evidence="3" id="KW-0521">NADP</keyword>
<evidence type="ECO:0000256" key="5">
    <source>
        <dbReference type="ARBA" id="ARBA00023007"/>
    </source>
</evidence>
<dbReference type="PANTHER" id="PTHR15104">
    <property type="entry name" value="DIHYDROPTERIDINE REDUCTASE"/>
    <property type="match status" value="1"/>
</dbReference>
<accession>A0A9N8ZAW3</accession>
<evidence type="ECO:0000256" key="8">
    <source>
        <dbReference type="ARBA" id="ARBA00041348"/>
    </source>
</evidence>
<reference evidence="9" key="1">
    <citation type="submission" date="2021-06" db="EMBL/GenBank/DDBJ databases">
        <authorList>
            <person name="Kallberg Y."/>
            <person name="Tangrot J."/>
            <person name="Rosling A."/>
        </authorList>
    </citation>
    <scope>NUCLEOTIDE SEQUENCE</scope>
    <source>
        <strain evidence="9">FL966</strain>
    </source>
</reference>
<evidence type="ECO:0000256" key="3">
    <source>
        <dbReference type="ARBA" id="ARBA00022857"/>
    </source>
</evidence>
<dbReference type="GO" id="GO:0070404">
    <property type="term" value="F:NADH binding"/>
    <property type="evidence" value="ECO:0007669"/>
    <property type="project" value="TreeGrafter"/>
</dbReference>
<comment type="caution">
    <text evidence="9">The sequence shown here is derived from an EMBL/GenBank/DDBJ whole genome shotgun (WGS) entry which is preliminary data.</text>
</comment>
<dbReference type="Pfam" id="PF13561">
    <property type="entry name" value="adh_short_C2"/>
    <property type="match status" value="1"/>
</dbReference>
<dbReference type="EMBL" id="CAJVQA010000490">
    <property type="protein sequence ID" value="CAG8477433.1"/>
    <property type="molecule type" value="Genomic_DNA"/>
</dbReference>
<dbReference type="Proteomes" id="UP000789759">
    <property type="component" value="Unassembled WGS sequence"/>
</dbReference>
<dbReference type="InterPro" id="IPR002347">
    <property type="entry name" value="SDR_fam"/>
</dbReference>
<dbReference type="PANTHER" id="PTHR15104:SF0">
    <property type="entry name" value="DIHYDROPTERIDINE REDUCTASE"/>
    <property type="match status" value="1"/>
</dbReference>
<dbReference type="GO" id="GO:0005737">
    <property type="term" value="C:cytoplasm"/>
    <property type="evidence" value="ECO:0007669"/>
    <property type="project" value="TreeGrafter"/>
</dbReference>
<dbReference type="OrthoDB" id="1204at2759"/>
<dbReference type="PRINTS" id="PR00081">
    <property type="entry name" value="GDHRDH"/>
</dbReference>
<proteinExistence type="inferred from homology"/>